<dbReference type="GO" id="GO:0016887">
    <property type="term" value="F:ATP hydrolysis activity"/>
    <property type="evidence" value="ECO:0007669"/>
    <property type="project" value="InterPro"/>
</dbReference>
<gene>
    <name evidence="5" type="ORF">J2Z64_000868</name>
</gene>
<dbReference type="RefSeq" id="WP_149474526.1">
    <property type="nucleotide sequence ID" value="NZ_JAGGMB010000002.1"/>
</dbReference>
<dbReference type="EMBL" id="JAGGMB010000002">
    <property type="protein sequence ID" value="MBP2076656.1"/>
    <property type="molecule type" value="Genomic_DNA"/>
</dbReference>
<dbReference type="SMART" id="SM00382">
    <property type="entry name" value="AAA"/>
    <property type="match status" value="1"/>
</dbReference>
<evidence type="ECO:0000256" key="1">
    <source>
        <dbReference type="ARBA" id="ARBA00022448"/>
    </source>
</evidence>
<dbReference type="Pfam" id="PF00005">
    <property type="entry name" value="ABC_tran"/>
    <property type="match status" value="1"/>
</dbReference>
<keyword evidence="1" id="KW-0813">Transport</keyword>
<evidence type="ECO:0000313" key="6">
    <source>
        <dbReference type="Proteomes" id="UP001138793"/>
    </source>
</evidence>
<keyword evidence="2" id="KW-0547">Nucleotide-binding</keyword>
<keyword evidence="6" id="KW-1185">Reference proteome</keyword>
<dbReference type="InterPro" id="IPR051782">
    <property type="entry name" value="ABC_Transporter_VariousFunc"/>
</dbReference>
<dbReference type="AlphaFoldDB" id="A0A9X0YRB0"/>
<evidence type="ECO:0000256" key="2">
    <source>
        <dbReference type="ARBA" id="ARBA00022741"/>
    </source>
</evidence>
<proteinExistence type="predicted"/>
<dbReference type="PANTHER" id="PTHR42939:SF5">
    <property type="entry name" value="ABC-TYPE TRANSPORTER ATP-BINDING PROTEIN ECSA"/>
    <property type="match status" value="1"/>
</dbReference>
<dbReference type="CDD" id="cd03230">
    <property type="entry name" value="ABC_DR_subfamily_A"/>
    <property type="match status" value="1"/>
</dbReference>
<dbReference type="OrthoDB" id="9804819at2"/>
<protein>
    <submittedName>
        <fullName evidence="5">ABC-2 type transport system ATP-binding protein</fullName>
    </submittedName>
</protein>
<dbReference type="GO" id="GO:0005524">
    <property type="term" value="F:ATP binding"/>
    <property type="evidence" value="ECO:0007669"/>
    <property type="project" value="UniProtKB-KW"/>
</dbReference>
<dbReference type="PANTHER" id="PTHR42939">
    <property type="entry name" value="ABC TRANSPORTER ATP-BINDING PROTEIN ALBC-RELATED"/>
    <property type="match status" value="1"/>
</dbReference>
<dbReference type="InterPro" id="IPR003439">
    <property type="entry name" value="ABC_transporter-like_ATP-bd"/>
</dbReference>
<keyword evidence="3 5" id="KW-0067">ATP-binding</keyword>
<dbReference type="InterPro" id="IPR027417">
    <property type="entry name" value="P-loop_NTPase"/>
</dbReference>
<dbReference type="Gene3D" id="3.40.50.300">
    <property type="entry name" value="P-loop containing nucleotide triphosphate hydrolases"/>
    <property type="match status" value="1"/>
</dbReference>
<dbReference type="SUPFAM" id="SSF52540">
    <property type="entry name" value="P-loop containing nucleoside triphosphate hydrolases"/>
    <property type="match status" value="1"/>
</dbReference>
<evidence type="ECO:0000256" key="3">
    <source>
        <dbReference type="ARBA" id="ARBA00022840"/>
    </source>
</evidence>
<comment type="caution">
    <text evidence="5">The sequence shown here is derived from an EMBL/GenBank/DDBJ whole genome shotgun (WGS) entry which is preliminary data.</text>
</comment>
<evidence type="ECO:0000313" key="5">
    <source>
        <dbReference type="EMBL" id="MBP2076656.1"/>
    </source>
</evidence>
<organism evidence="5 6">
    <name type="scientific">Oceanobacillus polygoni</name>
    <dbReference type="NCBI Taxonomy" id="1235259"/>
    <lineage>
        <taxon>Bacteria</taxon>
        <taxon>Bacillati</taxon>
        <taxon>Bacillota</taxon>
        <taxon>Bacilli</taxon>
        <taxon>Bacillales</taxon>
        <taxon>Bacillaceae</taxon>
        <taxon>Oceanobacillus</taxon>
    </lineage>
</organism>
<feature type="domain" description="ABC transporter" evidence="4">
    <location>
        <begin position="5"/>
        <end position="235"/>
    </location>
</feature>
<dbReference type="PROSITE" id="PS50893">
    <property type="entry name" value="ABC_TRANSPORTER_2"/>
    <property type="match status" value="1"/>
</dbReference>
<sequence>MESLLHIENLHGGYTHKNVLHGISFDVKPKEIVGLIGLNGAGKSTTIKHIIGLMQPKKGIVQVNGKSYKEKPETYRNQMAYIPEMPILYDELTLYEHLRLTAMAYGIAEDVFETRLHPLLKEFRLEKKLNWFPVHFSKGMRQKVMIMCAFLIEPPLYIVDEPFVGLDPLGIQSYLQLMDGMKNNGSGVLMSTHILATAERYCDRFVILHDGVIRAIGTLEELRESFDMPGSTLDDLYVQLTKEEDSHV</sequence>
<dbReference type="Proteomes" id="UP001138793">
    <property type="component" value="Unassembled WGS sequence"/>
</dbReference>
<reference evidence="5" key="1">
    <citation type="submission" date="2021-03" db="EMBL/GenBank/DDBJ databases">
        <title>Genomic Encyclopedia of Type Strains, Phase IV (KMG-IV): sequencing the most valuable type-strain genomes for metagenomic binning, comparative biology and taxonomic classification.</title>
        <authorList>
            <person name="Goeker M."/>
        </authorList>
    </citation>
    <scope>NUCLEOTIDE SEQUENCE</scope>
    <source>
        <strain evidence="5">DSM 107338</strain>
    </source>
</reference>
<dbReference type="InterPro" id="IPR003593">
    <property type="entry name" value="AAA+_ATPase"/>
</dbReference>
<evidence type="ECO:0000259" key="4">
    <source>
        <dbReference type="PROSITE" id="PS50893"/>
    </source>
</evidence>
<name>A0A9X0YRB0_9BACI</name>
<accession>A0A9X0YRB0</accession>